<proteinExistence type="predicted"/>
<feature type="compositionally biased region" description="Polar residues" evidence="1">
    <location>
        <begin position="48"/>
        <end position="60"/>
    </location>
</feature>
<feature type="compositionally biased region" description="Basic and acidic residues" evidence="1">
    <location>
        <begin position="61"/>
        <end position="105"/>
    </location>
</feature>
<sequence length="105" mass="11876">MQPGHRQGGHQRSFSGTRSSYAAGITEAIPNLYDGLNAPHQGVPTREAVSSKNNSSYQSNEMRHRLFQDAMNERQGRKIGERDRGQSQERENAPRMEMLGRVHLQ</sequence>
<evidence type="ECO:0000256" key="1">
    <source>
        <dbReference type="SAM" id="MobiDB-lite"/>
    </source>
</evidence>
<feature type="region of interest" description="Disordered" evidence="1">
    <location>
        <begin position="36"/>
        <end position="105"/>
    </location>
</feature>
<name>A0ABD1XGD6_9LAMI</name>
<dbReference type="EMBL" id="JBFOLJ010000001">
    <property type="protein sequence ID" value="KAL2559968.1"/>
    <property type="molecule type" value="Genomic_DNA"/>
</dbReference>
<accession>A0ABD1XGD6</accession>
<evidence type="ECO:0000313" key="2">
    <source>
        <dbReference type="EMBL" id="KAL2559968.1"/>
    </source>
</evidence>
<organism evidence="2 3">
    <name type="scientific">Forsythia ovata</name>
    <dbReference type="NCBI Taxonomy" id="205694"/>
    <lineage>
        <taxon>Eukaryota</taxon>
        <taxon>Viridiplantae</taxon>
        <taxon>Streptophyta</taxon>
        <taxon>Embryophyta</taxon>
        <taxon>Tracheophyta</taxon>
        <taxon>Spermatophyta</taxon>
        <taxon>Magnoliopsida</taxon>
        <taxon>eudicotyledons</taxon>
        <taxon>Gunneridae</taxon>
        <taxon>Pentapetalae</taxon>
        <taxon>asterids</taxon>
        <taxon>lamiids</taxon>
        <taxon>Lamiales</taxon>
        <taxon>Oleaceae</taxon>
        <taxon>Forsythieae</taxon>
        <taxon>Forsythia</taxon>
    </lineage>
</organism>
<gene>
    <name evidence="2" type="ORF">Fot_04707</name>
</gene>
<keyword evidence="3" id="KW-1185">Reference proteome</keyword>
<protein>
    <submittedName>
        <fullName evidence="2">Uncharacterized protein</fullName>
    </submittedName>
</protein>
<comment type="caution">
    <text evidence="2">The sequence shown here is derived from an EMBL/GenBank/DDBJ whole genome shotgun (WGS) entry which is preliminary data.</text>
</comment>
<evidence type="ECO:0000313" key="3">
    <source>
        <dbReference type="Proteomes" id="UP001604277"/>
    </source>
</evidence>
<dbReference type="Proteomes" id="UP001604277">
    <property type="component" value="Unassembled WGS sequence"/>
</dbReference>
<dbReference type="AlphaFoldDB" id="A0ABD1XGD6"/>
<feature type="compositionally biased region" description="Polar residues" evidence="1">
    <location>
        <begin position="10"/>
        <end position="20"/>
    </location>
</feature>
<reference evidence="3" key="1">
    <citation type="submission" date="2024-07" db="EMBL/GenBank/DDBJ databases">
        <title>Two chromosome-level genome assemblies of Korean endemic species Abeliophyllum distichum and Forsythia ovata (Oleaceae).</title>
        <authorList>
            <person name="Jang H."/>
        </authorList>
    </citation>
    <scope>NUCLEOTIDE SEQUENCE [LARGE SCALE GENOMIC DNA]</scope>
</reference>
<feature type="region of interest" description="Disordered" evidence="1">
    <location>
        <begin position="1"/>
        <end position="22"/>
    </location>
</feature>